<evidence type="ECO:0000256" key="3">
    <source>
        <dbReference type="ARBA" id="ARBA00022525"/>
    </source>
</evidence>
<keyword evidence="3" id="KW-0964">Secreted</keyword>
<evidence type="ECO:0000256" key="2">
    <source>
        <dbReference type="ARBA" id="ARBA00006273"/>
    </source>
</evidence>
<protein>
    <submittedName>
        <fullName evidence="11">Cholecystokinin-like</fullName>
    </submittedName>
</protein>
<dbReference type="Pfam" id="PF00918">
    <property type="entry name" value="Gastrin"/>
    <property type="match status" value="1"/>
</dbReference>
<dbReference type="PANTHER" id="PTHR10786:SF0">
    <property type="entry name" value="CHOLECYSTOKININ"/>
    <property type="match status" value="1"/>
</dbReference>
<keyword evidence="4" id="KW-0765">Sulfation</keyword>
<evidence type="ECO:0000256" key="4">
    <source>
        <dbReference type="ARBA" id="ARBA00022641"/>
    </source>
</evidence>
<dbReference type="PROSITE" id="PS00259">
    <property type="entry name" value="GASTRIN"/>
    <property type="match status" value="1"/>
</dbReference>
<dbReference type="InterPro" id="IPR015499">
    <property type="entry name" value="CCK-like"/>
</dbReference>
<comment type="subcellular location">
    <subcellularLocation>
        <location evidence="1 7">Secreted</location>
    </subcellularLocation>
</comment>
<evidence type="ECO:0000259" key="9">
    <source>
        <dbReference type="Pfam" id="PF00918"/>
    </source>
</evidence>
<feature type="chain" id="PRO_5028174525" evidence="8">
    <location>
        <begin position="25"/>
        <end position="114"/>
    </location>
</feature>
<dbReference type="OrthoDB" id="9862982at2759"/>
<evidence type="ECO:0000256" key="5">
    <source>
        <dbReference type="ARBA" id="ARBA00022685"/>
    </source>
</evidence>
<feature type="signal peptide" evidence="8">
    <location>
        <begin position="1"/>
        <end position="24"/>
    </location>
</feature>
<evidence type="ECO:0000313" key="10">
    <source>
        <dbReference type="Proteomes" id="UP000515152"/>
    </source>
</evidence>
<dbReference type="RefSeq" id="XP_012671840.2">
    <property type="nucleotide sequence ID" value="XM_012816386.2"/>
</dbReference>
<dbReference type="GeneID" id="105890367"/>
<sequence length="114" mass="12393">MNGGIFMCVLLVTLSASCWQRACGSSLREGSVPALLRHARSVAPAMPATDGKGSATNLGELLTKLTSRRASLRKNSTLKSRASAIRANHQLKDRDYLGWMDFGRRSAGEYEYSS</sequence>
<reference evidence="11" key="1">
    <citation type="submission" date="2025-08" db="UniProtKB">
        <authorList>
            <consortium name="RefSeq"/>
        </authorList>
    </citation>
    <scope>IDENTIFICATION</scope>
</reference>
<dbReference type="PANTHER" id="PTHR10786">
    <property type="entry name" value="CHOLECYSTOKININ"/>
    <property type="match status" value="1"/>
</dbReference>
<dbReference type="GO" id="GO:0005184">
    <property type="term" value="F:neuropeptide hormone activity"/>
    <property type="evidence" value="ECO:0007669"/>
    <property type="project" value="InterPro"/>
</dbReference>
<keyword evidence="5" id="KW-0165">Cleavage on pair of basic residues</keyword>
<evidence type="ECO:0000256" key="8">
    <source>
        <dbReference type="SAM" id="SignalP"/>
    </source>
</evidence>
<name>A0A6P3VGV4_CLUHA</name>
<dbReference type="AlphaFoldDB" id="A0A6P3VGV4"/>
<comment type="similarity">
    <text evidence="2 7">Belongs to the gastrin/cholecystokinin family.</text>
</comment>
<accession>A0A6P3VGV4</accession>
<evidence type="ECO:0000256" key="1">
    <source>
        <dbReference type="ARBA" id="ARBA00004613"/>
    </source>
</evidence>
<dbReference type="Proteomes" id="UP000515152">
    <property type="component" value="Chromosome 19"/>
</dbReference>
<dbReference type="KEGG" id="char:105890367"/>
<feature type="domain" description="Gastrin/cholecystokinin peptide hormone" evidence="9">
    <location>
        <begin position="4"/>
        <end position="114"/>
    </location>
</feature>
<keyword evidence="6" id="KW-0027">Amidation</keyword>
<evidence type="ECO:0000256" key="7">
    <source>
        <dbReference type="RuleBase" id="RU004362"/>
    </source>
</evidence>
<dbReference type="GO" id="GO:0005615">
    <property type="term" value="C:extracellular space"/>
    <property type="evidence" value="ECO:0007669"/>
    <property type="project" value="TreeGrafter"/>
</dbReference>
<dbReference type="InterPro" id="IPR013152">
    <property type="entry name" value="Gastrin/cholecystokinin_CS"/>
</dbReference>
<gene>
    <name evidence="11" type="primary">LOC105890367</name>
</gene>
<evidence type="ECO:0000256" key="6">
    <source>
        <dbReference type="ARBA" id="ARBA00022815"/>
    </source>
</evidence>
<evidence type="ECO:0000313" key="11">
    <source>
        <dbReference type="RefSeq" id="XP_012671840.2"/>
    </source>
</evidence>
<organism evidence="10 11">
    <name type="scientific">Clupea harengus</name>
    <name type="common">Atlantic herring</name>
    <dbReference type="NCBI Taxonomy" id="7950"/>
    <lineage>
        <taxon>Eukaryota</taxon>
        <taxon>Metazoa</taxon>
        <taxon>Chordata</taxon>
        <taxon>Craniata</taxon>
        <taxon>Vertebrata</taxon>
        <taxon>Euteleostomi</taxon>
        <taxon>Actinopterygii</taxon>
        <taxon>Neopterygii</taxon>
        <taxon>Teleostei</taxon>
        <taxon>Clupei</taxon>
        <taxon>Clupeiformes</taxon>
        <taxon>Clupeoidei</taxon>
        <taxon>Clupeidae</taxon>
        <taxon>Clupea</taxon>
    </lineage>
</organism>
<dbReference type="GO" id="GO:0007586">
    <property type="term" value="P:digestion"/>
    <property type="evidence" value="ECO:0007669"/>
    <property type="project" value="InterPro"/>
</dbReference>
<keyword evidence="8" id="KW-0732">Signal</keyword>
<dbReference type="InterPro" id="IPR001651">
    <property type="entry name" value="Gastrin/CCK"/>
</dbReference>
<dbReference type="GO" id="GO:0030424">
    <property type="term" value="C:axon"/>
    <property type="evidence" value="ECO:0007669"/>
    <property type="project" value="TreeGrafter"/>
</dbReference>
<proteinExistence type="inferred from homology"/>
<keyword evidence="10" id="KW-1185">Reference proteome</keyword>